<feature type="transmembrane region" description="Helical" evidence="3">
    <location>
        <begin position="48"/>
        <end position="67"/>
    </location>
</feature>
<sequence length="414" mass="47855">MIFLFLLFFLYHSMQKNILFLLGIFLVLETYVYQAFKTVYTSQNARFIYWIPTIIIYTFLIYSVFTFNRASHKYLNFQIVFSVILIFVLPKILVAIFLLIEDIIRLLNFGYNYVATDNHIYPSRRKFISLVGLGSGAILAGMVLDGIIFGKYRHKARIVRLKLKNLPASFKGYKIVQISDVHSGSFQNPKKLQHAIDLINEQNADLVLFTGDMVNNYADEFVPFIDLFSQIKGKDGKFAVLGNHDYGEYGEWKNEEERRNNIPLLVEYEKKAGFQMLRNENRIIERNGEKLYILGVENWGIPPFPQFGDLDKATQDVPVESCKILMSHDPSHFDAVVKNHPKDVQLTLSGHTHGMQFGIDLKNFKWSPVKYKYPKWADLYQSGDKYLYVNRGFGVIGYPGRVGVLPEITVFELS</sequence>
<keyword evidence="3" id="KW-0472">Membrane</keyword>
<dbReference type="CDD" id="cd07385">
    <property type="entry name" value="MPP_YkuE_C"/>
    <property type="match status" value="1"/>
</dbReference>
<evidence type="ECO:0000256" key="1">
    <source>
        <dbReference type="ARBA" id="ARBA00022723"/>
    </source>
</evidence>
<feature type="transmembrane region" description="Helical" evidence="3">
    <location>
        <begin position="127"/>
        <end position="150"/>
    </location>
</feature>
<gene>
    <name evidence="5" type="ORF">SAMN05444409_0374</name>
</gene>
<dbReference type="Gene3D" id="3.60.21.10">
    <property type="match status" value="1"/>
</dbReference>
<proteinExistence type="predicted"/>
<feature type="transmembrane region" description="Helical" evidence="3">
    <location>
        <begin position="79"/>
        <end position="100"/>
    </location>
</feature>
<dbReference type="GO" id="GO:0016020">
    <property type="term" value="C:membrane"/>
    <property type="evidence" value="ECO:0007669"/>
    <property type="project" value="GOC"/>
</dbReference>
<dbReference type="AlphaFoldDB" id="A0A1N6E8B4"/>
<keyword evidence="3" id="KW-1133">Transmembrane helix</keyword>
<reference evidence="6" key="1">
    <citation type="submission" date="2016-11" db="EMBL/GenBank/DDBJ databases">
        <authorList>
            <person name="Varghese N."/>
            <person name="Submissions S."/>
        </authorList>
    </citation>
    <scope>NUCLEOTIDE SEQUENCE [LARGE SCALE GENOMIC DNA]</scope>
    <source>
        <strain evidence="6">DSM 27623</strain>
    </source>
</reference>
<organism evidence="5 6">
    <name type="scientific">Epilithonimonas zeae</name>
    <dbReference type="NCBI Taxonomy" id="1416779"/>
    <lineage>
        <taxon>Bacteria</taxon>
        <taxon>Pseudomonadati</taxon>
        <taxon>Bacteroidota</taxon>
        <taxon>Flavobacteriia</taxon>
        <taxon>Flavobacteriales</taxon>
        <taxon>Weeksellaceae</taxon>
        <taxon>Chryseobacterium group</taxon>
        <taxon>Epilithonimonas</taxon>
    </lineage>
</organism>
<evidence type="ECO:0000313" key="6">
    <source>
        <dbReference type="Proteomes" id="UP000185207"/>
    </source>
</evidence>
<evidence type="ECO:0000313" key="5">
    <source>
        <dbReference type="EMBL" id="SIN79243.1"/>
    </source>
</evidence>
<dbReference type="SUPFAM" id="SSF56300">
    <property type="entry name" value="Metallo-dependent phosphatases"/>
    <property type="match status" value="1"/>
</dbReference>
<dbReference type="GO" id="GO:0046872">
    <property type="term" value="F:metal ion binding"/>
    <property type="evidence" value="ECO:0007669"/>
    <property type="project" value="UniProtKB-KW"/>
</dbReference>
<dbReference type="PANTHER" id="PTHR31302">
    <property type="entry name" value="TRANSMEMBRANE PROTEIN WITH METALLOPHOSPHOESTERASE DOMAIN-RELATED"/>
    <property type="match status" value="1"/>
</dbReference>
<dbReference type="InterPro" id="IPR004843">
    <property type="entry name" value="Calcineurin-like_PHP"/>
</dbReference>
<keyword evidence="6" id="KW-1185">Reference proteome</keyword>
<dbReference type="Proteomes" id="UP000185207">
    <property type="component" value="Unassembled WGS sequence"/>
</dbReference>
<keyword evidence="1" id="KW-0479">Metal-binding</keyword>
<feature type="transmembrane region" description="Helical" evidence="3">
    <location>
        <begin position="18"/>
        <end position="36"/>
    </location>
</feature>
<protein>
    <recommendedName>
        <fullName evidence="4">Calcineurin-like phosphoesterase domain-containing protein</fullName>
    </recommendedName>
</protein>
<dbReference type="Pfam" id="PF00149">
    <property type="entry name" value="Metallophos"/>
    <property type="match status" value="1"/>
</dbReference>
<evidence type="ECO:0000259" key="4">
    <source>
        <dbReference type="Pfam" id="PF00149"/>
    </source>
</evidence>
<evidence type="ECO:0000256" key="2">
    <source>
        <dbReference type="ARBA" id="ARBA00022801"/>
    </source>
</evidence>
<dbReference type="InterPro" id="IPR029052">
    <property type="entry name" value="Metallo-depent_PP-like"/>
</dbReference>
<dbReference type="InterPro" id="IPR051158">
    <property type="entry name" value="Metallophosphoesterase_sf"/>
</dbReference>
<dbReference type="GO" id="GO:0008758">
    <property type="term" value="F:UDP-2,3-diacylglucosamine hydrolase activity"/>
    <property type="evidence" value="ECO:0007669"/>
    <property type="project" value="TreeGrafter"/>
</dbReference>
<name>A0A1N6E8B4_9FLAO</name>
<accession>A0A1N6E8B4</accession>
<dbReference type="PANTHER" id="PTHR31302:SF31">
    <property type="entry name" value="PHOSPHODIESTERASE YAEI"/>
    <property type="match status" value="1"/>
</dbReference>
<evidence type="ECO:0000256" key="3">
    <source>
        <dbReference type="SAM" id="Phobius"/>
    </source>
</evidence>
<keyword evidence="2" id="KW-0378">Hydrolase</keyword>
<feature type="domain" description="Calcineurin-like phosphoesterase" evidence="4">
    <location>
        <begin position="174"/>
        <end position="354"/>
    </location>
</feature>
<dbReference type="EMBL" id="FSRK01000001">
    <property type="protein sequence ID" value="SIN79243.1"/>
    <property type="molecule type" value="Genomic_DNA"/>
</dbReference>
<keyword evidence="3" id="KW-0812">Transmembrane</keyword>
<dbReference type="GO" id="GO:0009245">
    <property type="term" value="P:lipid A biosynthetic process"/>
    <property type="evidence" value="ECO:0007669"/>
    <property type="project" value="TreeGrafter"/>
</dbReference>